<reference evidence="3" key="2">
    <citation type="submission" date="2014-06" db="EMBL/GenBank/DDBJ databases">
        <authorList>
            <person name="Genoscope - CEA"/>
        </authorList>
    </citation>
    <scope>NUCLEOTIDE SEQUENCE</scope>
</reference>
<feature type="transmembrane region" description="Helical" evidence="1">
    <location>
        <begin position="93"/>
        <end position="110"/>
    </location>
</feature>
<reference evidence="2" key="3">
    <citation type="submission" date="2021-01" db="EMBL/GenBank/DDBJ databases">
        <authorList>
            <consortium name="Genoscope - CEA"/>
            <person name="William W."/>
        </authorList>
    </citation>
    <scope>NUCLEOTIDE SEQUENCE</scope>
</reference>
<organism evidence="3 4">
    <name type="scientific">Brassica napus</name>
    <name type="common">Rape</name>
    <dbReference type="NCBI Taxonomy" id="3708"/>
    <lineage>
        <taxon>Eukaryota</taxon>
        <taxon>Viridiplantae</taxon>
        <taxon>Streptophyta</taxon>
        <taxon>Embryophyta</taxon>
        <taxon>Tracheophyta</taxon>
        <taxon>Spermatophyta</taxon>
        <taxon>Magnoliopsida</taxon>
        <taxon>eudicotyledons</taxon>
        <taxon>Gunneridae</taxon>
        <taxon>Pentapetalae</taxon>
        <taxon>rosids</taxon>
        <taxon>malvids</taxon>
        <taxon>Brassicales</taxon>
        <taxon>Brassicaceae</taxon>
        <taxon>Brassiceae</taxon>
        <taxon>Brassica</taxon>
    </lineage>
</organism>
<sequence>MGGLWWKVIAALSILGISISLYRLCSSSCSLQYASIGGTTLYVVMLLMLHFPTTIRIYKEHEPPLPATRTLLSLIPMTAIYYISFNYPTVDVLVYIYSMFAFGFAMFQLNSPMQFQHARCTLIFGFYIGFSGRLIGQFCSTVSCPIAASLFWIYFHAKALSMVNGFYI</sequence>
<dbReference type="Gramene" id="CDY13249">
    <property type="protein sequence ID" value="CDY13249"/>
    <property type="gene ID" value="GSBRNA2T00071166001"/>
</dbReference>
<keyword evidence="4" id="KW-1185">Reference proteome</keyword>
<dbReference type="PaxDb" id="3708-A0A078FJW2"/>
<accession>A0A078FJW2</accession>
<dbReference type="Proteomes" id="UP001295469">
    <property type="component" value="Chromosome C09"/>
</dbReference>
<protein>
    <submittedName>
        <fullName evidence="2">(rape) hypothetical protein</fullName>
    </submittedName>
    <submittedName>
        <fullName evidence="3">BnaC09g24070D protein</fullName>
    </submittedName>
</protein>
<dbReference type="OMA" id="TTIRIYK"/>
<gene>
    <name evidence="3" type="primary">BnaC09g24070D</name>
    <name evidence="2" type="ORF">DARMORV10_C09P35300.1</name>
    <name evidence="3" type="ORF">GSBRNA2T00071166001</name>
</gene>
<dbReference type="EMBL" id="LK032033">
    <property type="protein sequence ID" value="CDY13249.1"/>
    <property type="molecule type" value="Genomic_DNA"/>
</dbReference>
<feature type="transmembrane region" description="Helical" evidence="1">
    <location>
        <begin position="70"/>
        <end position="87"/>
    </location>
</feature>
<reference evidence="3 4" key="1">
    <citation type="journal article" date="2014" name="Science">
        <title>Plant genetics. Early allopolyploid evolution in the post-Neolithic Brassica napus oilseed genome.</title>
        <authorList>
            <person name="Chalhoub B."/>
            <person name="Denoeud F."/>
            <person name="Liu S."/>
            <person name="Parkin I.A."/>
            <person name="Tang H."/>
            <person name="Wang X."/>
            <person name="Chiquet J."/>
            <person name="Belcram H."/>
            <person name="Tong C."/>
            <person name="Samans B."/>
            <person name="Correa M."/>
            <person name="Da Silva C."/>
            <person name="Just J."/>
            <person name="Falentin C."/>
            <person name="Koh C.S."/>
            <person name="Le Clainche I."/>
            <person name="Bernard M."/>
            <person name="Bento P."/>
            <person name="Noel B."/>
            <person name="Labadie K."/>
            <person name="Alberti A."/>
            <person name="Charles M."/>
            <person name="Arnaud D."/>
            <person name="Guo H."/>
            <person name="Daviaud C."/>
            <person name="Alamery S."/>
            <person name="Jabbari K."/>
            <person name="Zhao M."/>
            <person name="Edger P.P."/>
            <person name="Chelaifa H."/>
            <person name="Tack D."/>
            <person name="Lassalle G."/>
            <person name="Mestiri I."/>
            <person name="Schnel N."/>
            <person name="Le Paslier M.C."/>
            <person name="Fan G."/>
            <person name="Renault V."/>
            <person name="Bayer P.E."/>
            <person name="Golicz A.A."/>
            <person name="Manoli S."/>
            <person name="Lee T.H."/>
            <person name="Thi V.H."/>
            <person name="Chalabi S."/>
            <person name="Hu Q."/>
            <person name="Fan C."/>
            <person name="Tollenaere R."/>
            <person name="Lu Y."/>
            <person name="Battail C."/>
            <person name="Shen J."/>
            <person name="Sidebottom C.H."/>
            <person name="Wang X."/>
            <person name="Canaguier A."/>
            <person name="Chauveau A."/>
            <person name="Berard A."/>
            <person name="Deniot G."/>
            <person name="Guan M."/>
            <person name="Liu Z."/>
            <person name="Sun F."/>
            <person name="Lim Y.P."/>
            <person name="Lyons E."/>
            <person name="Town C.D."/>
            <person name="Bancroft I."/>
            <person name="Wang X."/>
            <person name="Meng J."/>
            <person name="Ma J."/>
            <person name="Pires J.C."/>
            <person name="King G.J."/>
            <person name="Brunel D."/>
            <person name="Delourme R."/>
            <person name="Renard M."/>
            <person name="Aury J.M."/>
            <person name="Adams K.L."/>
            <person name="Batley J."/>
            <person name="Snowdon R.J."/>
            <person name="Tost J."/>
            <person name="Edwards D."/>
            <person name="Zhou Y."/>
            <person name="Hua W."/>
            <person name="Sharpe A.G."/>
            <person name="Paterson A.H."/>
            <person name="Guan C."/>
            <person name="Wincker P."/>
        </authorList>
    </citation>
    <scope>NUCLEOTIDE SEQUENCE [LARGE SCALE GENOMIC DNA]</scope>
    <source>
        <strain evidence="4">cv. Darmor-bzh</strain>
    </source>
</reference>
<evidence type="ECO:0000313" key="2">
    <source>
        <dbReference type="EMBL" id="CAF1744664.1"/>
    </source>
</evidence>
<dbReference type="Proteomes" id="UP000028999">
    <property type="component" value="Unassembled WGS sequence"/>
</dbReference>
<keyword evidence="1" id="KW-0812">Transmembrane</keyword>
<evidence type="ECO:0000313" key="3">
    <source>
        <dbReference type="EMBL" id="CDY13249.1"/>
    </source>
</evidence>
<name>A0A078FJW2_BRANA</name>
<keyword evidence="1" id="KW-0472">Membrane</keyword>
<proteinExistence type="predicted"/>
<keyword evidence="1" id="KW-1133">Transmembrane helix</keyword>
<feature type="transmembrane region" description="Helical" evidence="1">
    <location>
        <begin position="122"/>
        <end position="155"/>
    </location>
</feature>
<dbReference type="AlphaFoldDB" id="A0A078FJW2"/>
<feature type="transmembrane region" description="Helical" evidence="1">
    <location>
        <begin position="5"/>
        <end position="24"/>
    </location>
</feature>
<dbReference type="EMBL" id="HG994373">
    <property type="protein sequence ID" value="CAF1744664.1"/>
    <property type="molecule type" value="Genomic_DNA"/>
</dbReference>
<evidence type="ECO:0000313" key="4">
    <source>
        <dbReference type="Proteomes" id="UP000028999"/>
    </source>
</evidence>
<feature type="transmembrane region" description="Helical" evidence="1">
    <location>
        <begin position="30"/>
        <end position="49"/>
    </location>
</feature>
<evidence type="ECO:0000256" key="1">
    <source>
        <dbReference type="SAM" id="Phobius"/>
    </source>
</evidence>